<dbReference type="InterPro" id="IPR027275">
    <property type="entry name" value="PRC-brl_dom"/>
</dbReference>
<dbReference type="Gene3D" id="2.30.30.240">
    <property type="entry name" value="PRC-barrel domain"/>
    <property type="match status" value="1"/>
</dbReference>
<protein>
    <submittedName>
        <fullName evidence="3">PRC-barrel domain-containing protein</fullName>
    </submittedName>
</protein>
<organism evidence="3 4">
    <name type="scientific">Roseateles violae</name>
    <dbReference type="NCBI Taxonomy" id="3058042"/>
    <lineage>
        <taxon>Bacteria</taxon>
        <taxon>Pseudomonadati</taxon>
        <taxon>Pseudomonadota</taxon>
        <taxon>Betaproteobacteria</taxon>
        <taxon>Burkholderiales</taxon>
        <taxon>Sphaerotilaceae</taxon>
        <taxon>Roseateles</taxon>
    </lineage>
</organism>
<comment type="caution">
    <text evidence="3">The sequence shown here is derived from an EMBL/GenBank/DDBJ whole genome shotgun (WGS) entry which is preliminary data.</text>
</comment>
<proteinExistence type="predicted"/>
<evidence type="ECO:0000256" key="1">
    <source>
        <dbReference type="SAM" id="MobiDB-lite"/>
    </source>
</evidence>
<evidence type="ECO:0000259" key="2">
    <source>
        <dbReference type="Pfam" id="PF05239"/>
    </source>
</evidence>
<dbReference type="PANTHER" id="PTHR36505:SF1">
    <property type="entry name" value="BLR1072 PROTEIN"/>
    <property type="match status" value="1"/>
</dbReference>
<dbReference type="PANTHER" id="PTHR36505">
    <property type="entry name" value="BLR1072 PROTEIN"/>
    <property type="match status" value="1"/>
</dbReference>
<dbReference type="InterPro" id="IPR011033">
    <property type="entry name" value="PRC_barrel-like_sf"/>
</dbReference>
<evidence type="ECO:0000313" key="3">
    <source>
        <dbReference type="EMBL" id="MDN3920669.1"/>
    </source>
</evidence>
<dbReference type="Proteomes" id="UP001228044">
    <property type="component" value="Unassembled WGS sequence"/>
</dbReference>
<dbReference type="SUPFAM" id="SSF50346">
    <property type="entry name" value="PRC-barrel domain"/>
    <property type="match status" value="1"/>
</dbReference>
<keyword evidence="4" id="KW-1185">Reference proteome</keyword>
<sequence length="150" mass="16792">MSTITGMLANLRADEARSERPGASRGLATAPTNGPGPRLLTASMLKGNKVVNLQDETLGSIEEIMLDVQRGRVAYAVMVSGGFLGIGERFFAVPWAVLTLDPDRQCFVMDAGSDYFDNAPGFDKNHWPSQAQREWHEEIHRHYRIRPYWD</sequence>
<dbReference type="RefSeq" id="WP_290358955.1">
    <property type="nucleotide sequence ID" value="NZ_JAUHHC010000002.1"/>
</dbReference>
<reference evidence="3 4" key="1">
    <citation type="submission" date="2023-06" db="EMBL/GenBank/DDBJ databases">
        <title>Pelomonas sp. PFR6 16S ribosomal RNA gene Genome sequencing and assembly.</title>
        <authorList>
            <person name="Woo H."/>
        </authorList>
    </citation>
    <scope>NUCLEOTIDE SEQUENCE [LARGE SCALE GENOMIC DNA]</scope>
    <source>
        <strain evidence="3 4">PFR6</strain>
    </source>
</reference>
<evidence type="ECO:0000313" key="4">
    <source>
        <dbReference type="Proteomes" id="UP001228044"/>
    </source>
</evidence>
<feature type="region of interest" description="Disordered" evidence="1">
    <location>
        <begin position="15"/>
        <end position="35"/>
    </location>
</feature>
<feature type="domain" description="PRC-barrel" evidence="2">
    <location>
        <begin position="41"/>
        <end position="111"/>
    </location>
</feature>
<accession>A0ABT8DWI3</accession>
<dbReference type="Pfam" id="PF05239">
    <property type="entry name" value="PRC"/>
    <property type="match status" value="1"/>
</dbReference>
<dbReference type="EMBL" id="JAUHHC010000002">
    <property type="protein sequence ID" value="MDN3920669.1"/>
    <property type="molecule type" value="Genomic_DNA"/>
</dbReference>
<gene>
    <name evidence="3" type="ORF">QWJ38_10300</name>
</gene>
<name>A0ABT8DWI3_9BURK</name>